<dbReference type="InterPro" id="IPR000184">
    <property type="entry name" value="Bac_surfAg_D15"/>
</dbReference>
<sequence>MLFVKRGKRLFYVLIISVLLASCTGVKYLEQGEKLLYKQEIAGVKKANKNDIADQILLEPNTRFPIIGPIGAYIYETGERAFDSAKVAREKEEFIEEIDARIEERQANGKSTKKLEAKKSRKVDRYNKELRLGNGRMRTGSPLAVYDSALIEQSAVRIRNYLMSKGFRKSAVTIETKEKGRKITQTFRIKEGKRSFIDSLMLRTGDTTITRIITEAKANSHLKVGEYYDRANMEKEQDRLDLLLRNNGYFEFNKRFIEFVVEYAPKSEDLWITTIINKPANRDFHKQFKIDSIVFNTSGNEEILDAMNYLGIKYNFSDIYFSPKVLDTRLKLEPNQLYRYSDVVNTQRQLLNMDIFRFANVNFDTTLVQDKFVANIYTAPLQRYQLTQELGVNVTEGTFGPFYNLSLRNRNTFGGAEILQFNGFIGSDGVSSATEQEGTFSISNLQYGANVSLTFPRFVTPFNSRELSRRSFNAKSSLVLGYSFINRPEYSRQNLNGSYGYSWQNEKGNISYRLNVSEINLVNTSRIDSAFQKQLDDLELQGNTLAQAFNKSFVSATNFNAIFNNNYGNTEKPSDYLRVFLEAGGTIYNLIGTGLLESDSLTYFKFGKAQLDYRKYIPLGEDKSLHWRVNVGYALPYGDEKALPYERYFFTGGSNSNRAWFPRRLGPGSAHPYKLDEDGNNEIIDGQLVPLRTGRESYRFEQPGEILLELSLEYRGNITSFIDWAFFIDAGNVWRFQEFASDDPSQVQRLSTGGAFSFSDFYKEIAIGAGLGLRFDFNFLVFRFDAGHKIKDPRFPEGLRWQMPFSRSRQGQTVWNIAVGYPF</sequence>
<evidence type="ECO:0000313" key="8">
    <source>
        <dbReference type="EMBL" id="GHE69016.1"/>
    </source>
</evidence>
<keyword evidence="2" id="KW-0812">Transmembrane</keyword>
<proteinExistence type="predicted"/>
<keyword evidence="4" id="KW-0472">Membrane</keyword>
<dbReference type="PROSITE" id="PS51257">
    <property type="entry name" value="PROKAR_LIPOPROTEIN"/>
    <property type="match status" value="1"/>
</dbReference>
<feature type="domain" description="Bacterial surface antigen (D15)" evidence="6">
    <location>
        <begin position="390"/>
        <end position="802"/>
    </location>
</feature>
<gene>
    <name evidence="8" type="ORF">GCM10011340_26130</name>
</gene>
<comment type="caution">
    <text evidence="8">The sequence shown here is derived from an EMBL/GenBank/DDBJ whole genome shotgun (WGS) entry which is preliminary data.</text>
</comment>
<evidence type="ECO:0000259" key="7">
    <source>
        <dbReference type="Pfam" id="PF07244"/>
    </source>
</evidence>
<dbReference type="InterPro" id="IPR039910">
    <property type="entry name" value="D15-like"/>
</dbReference>
<keyword evidence="5" id="KW-0998">Cell outer membrane</keyword>
<accession>A0ABQ3I6W4</accession>
<feature type="domain" description="POTRA" evidence="7">
    <location>
        <begin position="135"/>
        <end position="192"/>
    </location>
</feature>
<dbReference type="Pfam" id="PF07244">
    <property type="entry name" value="POTRA"/>
    <property type="match status" value="1"/>
</dbReference>
<organism evidence="8 9">
    <name type="scientific">Roseivirga thermotolerans</name>
    <dbReference type="NCBI Taxonomy" id="1758176"/>
    <lineage>
        <taxon>Bacteria</taxon>
        <taxon>Pseudomonadati</taxon>
        <taxon>Bacteroidota</taxon>
        <taxon>Cytophagia</taxon>
        <taxon>Cytophagales</taxon>
        <taxon>Roseivirgaceae</taxon>
        <taxon>Roseivirga</taxon>
    </lineage>
</organism>
<reference evidence="9" key="1">
    <citation type="journal article" date="2019" name="Int. J. Syst. Evol. Microbiol.">
        <title>The Global Catalogue of Microorganisms (GCM) 10K type strain sequencing project: providing services to taxonomists for standard genome sequencing and annotation.</title>
        <authorList>
            <consortium name="The Broad Institute Genomics Platform"/>
            <consortium name="The Broad Institute Genome Sequencing Center for Infectious Disease"/>
            <person name="Wu L."/>
            <person name="Ma J."/>
        </authorList>
    </citation>
    <scope>NUCLEOTIDE SEQUENCE [LARGE SCALE GENOMIC DNA]</scope>
    <source>
        <strain evidence="9">CGMCC 1.15111</strain>
    </source>
</reference>
<evidence type="ECO:0000259" key="6">
    <source>
        <dbReference type="Pfam" id="PF01103"/>
    </source>
</evidence>
<dbReference type="InterPro" id="IPR010827">
    <property type="entry name" value="BamA/TamA_POTRA"/>
</dbReference>
<dbReference type="PANTHER" id="PTHR12815:SF47">
    <property type="entry name" value="TRANSLOCATION AND ASSEMBLY MODULE SUBUNIT TAMA"/>
    <property type="match status" value="1"/>
</dbReference>
<name>A0ABQ3I6W4_9BACT</name>
<evidence type="ECO:0000256" key="2">
    <source>
        <dbReference type="ARBA" id="ARBA00022692"/>
    </source>
</evidence>
<evidence type="ECO:0000256" key="3">
    <source>
        <dbReference type="ARBA" id="ARBA00022729"/>
    </source>
</evidence>
<dbReference type="Pfam" id="PF01103">
    <property type="entry name" value="Omp85"/>
    <property type="match status" value="1"/>
</dbReference>
<dbReference type="Gene3D" id="3.10.20.310">
    <property type="entry name" value="membrane protein fhac"/>
    <property type="match status" value="1"/>
</dbReference>
<dbReference type="Gene3D" id="2.40.160.50">
    <property type="entry name" value="membrane protein fhac: a member of the omp85/tpsb transporter family"/>
    <property type="match status" value="1"/>
</dbReference>
<comment type="subcellular location">
    <subcellularLocation>
        <location evidence="1">Membrane</location>
    </subcellularLocation>
</comment>
<evidence type="ECO:0000256" key="1">
    <source>
        <dbReference type="ARBA" id="ARBA00004370"/>
    </source>
</evidence>
<keyword evidence="9" id="KW-1185">Reference proteome</keyword>
<dbReference type="PANTHER" id="PTHR12815">
    <property type="entry name" value="SORTING AND ASSEMBLY MACHINERY SAMM50 PROTEIN FAMILY MEMBER"/>
    <property type="match status" value="1"/>
</dbReference>
<dbReference type="EMBL" id="BNAG01000003">
    <property type="protein sequence ID" value="GHE69016.1"/>
    <property type="molecule type" value="Genomic_DNA"/>
</dbReference>
<evidence type="ECO:0000313" key="9">
    <source>
        <dbReference type="Proteomes" id="UP000658258"/>
    </source>
</evidence>
<keyword evidence="3" id="KW-0732">Signal</keyword>
<evidence type="ECO:0000256" key="5">
    <source>
        <dbReference type="ARBA" id="ARBA00023237"/>
    </source>
</evidence>
<dbReference type="Proteomes" id="UP000658258">
    <property type="component" value="Unassembled WGS sequence"/>
</dbReference>
<evidence type="ECO:0000256" key="4">
    <source>
        <dbReference type="ARBA" id="ARBA00023136"/>
    </source>
</evidence>
<protein>
    <submittedName>
        <fullName evidence="8">Membrane protein</fullName>
    </submittedName>
</protein>